<dbReference type="InterPro" id="IPR001455">
    <property type="entry name" value="TusA-like"/>
</dbReference>
<dbReference type="AlphaFoldDB" id="A0A1B9QZ68"/>
<dbReference type="InterPro" id="IPR036868">
    <property type="entry name" value="TusA-like_sf"/>
</dbReference>
<evidence type="ECO:0000259" key="1">
    <source>
        <dbReference type="Pfam" id="PF01206"/>
    </source>
</evidence>
<gene>
    <name evidence="2" type="ORF">A6E14_01545</name>
</gene>
<accession>A0A1B9QZ68</accession>
<reference evidence="3" key="1">
    <citation type="submission" date="2016-06" db="EMBL/GenBank/DDBJ databases">
        <authorList>
            <person name="Hehemann J.-H."/>
            <person name="Arevalo P."/>
            <person name="Datta M.S."/>
            <person name="Polz M.F."/>
        </authorList>
    </citation>
    <scope>NUCLEOTIDE SEQUENCE [LARGE SCALE GENOMIC DNA]</scope>
    <source>
        <strain evidence="3">9CSC122</strain>
    </source>
</reference>
<dbReference type="Gene3D" id="3.30.110.40">
    <property type="entry name" value="TusA-like domain"/>
    <property type="match status" value="1"/>
</dbReference>
<comment type="caution">
    <text evidence="2">The sequence shown here is derived from an EMBL/GenBank/DDBJ whole genome shotgun (WGS) entry which is preliminary data.</text>
</comment>
<dbReference type="CDD" id="cd00291">
    <property type="entry name" value="SirA_YedF_YeeD"/>
    <property type="match status" value="1"/>
</dbReference>
<dbReference type="Pfam" id="PF01206">
    <property type="entry name" value="TusA"/>
    <property type="match status" value="1"/>
</dbReference>
<organism evidence="2 3">
    <name type="scientific">Vibrio genomosp. F10</name>
    <dbReference type="NCBI Taxonomy" id="723171"/>
    <lineage>
        <taxon>Bacteria</taxon>
        <taxon>Pseudomonadati</taxon>
        <taxon>Pseudomonadota</taxon>
        <taxon>Gammaproteobacteria</taxon>
        <taxon>Vibrionales</taxon>
        <taxon>Vibrionaceae</taxon>
        <taxon>Vibrio</taxon>
    </lineage>
</organism>
<feature type="domain" description="UPF0033" evidence="1">
    <location>
        <begin position="5"/>
        <end position="69"/>
    </location>
</feature>
<protein>
    <recommendedName>
        <fullName evidence="1">UPF0033 domain-containing protein</fullName>
    </recommendedName>
</protein>
<dbReference type="Proteomes" id="UP000093173">
    <property type="component" value="Unassembled WGS sequence"/>
</dbReference>
<dbReference type="SUPFAM" id="SSF64307">
    <property type="entry name" value="SirA-like"/>
    <property type="match status" value="1"/>
</dbReference>
<evidence type="ECO:0000313" key="2">
    <source>
        <dbReference type="EMBL" id="OCH76310.1"/>
    </source>
</evidence>
<proteinExistence type="predicted"/>
<keyword evidence="3" id="KW-1185">Reference proteome</keyword>
<sequence>MERLLDLRAERCPMALLLAKRYVTTLTIGEEAEVILSDESSFQDVERYFRLKNHLVISEKIDDGFRLKVVIQN</sequence>
<evidence type="ECO:0000313" key="3">
    <source>
        <dbReference type="Proteomes" id="UP000093173"/>
    </source>
</evidence>
<dbReference type="RefSeq" id="WP_065576757.1">
    <property type="nucleotide sequence ID" value="NZ_JBNGCH010000460.1"/>
</dbReference>
<name>A0A1B9QZ68_9VIBR</name>
<dbReference type="EMBL" id="MAJZ01000460">
    <property type="protein sequence ID" value="OCH76310.1"/>
    <property type="molecule type" value="Genomic_DNA"/>
</dbReference>